<evidence type="ECO:0000256" key="4">
    <source>
        <dbReference type="ARBA" id="ARBA00022475"/>
    </source>
</evidence>
<feature type="transmembrane region" description="Helical" evidence="10">
    <location>
        <begin position="39"/>
        <end position="55"/>
    </location>
</feature>
<dbReference type="GO" id="GO:0006605">
    <property type="term" value="P:protein targeting"/>
    <property type="evidence" value="ECO:0007669"/>
    <property type="project" value="UniProtKB-UniRule"/>
</dbReference>
<evidence type="ECO:0000256" key="1">
    <source>
        <dbReference type="ARBA" id="ARBA00002578"/>
    </source>
</evidence>
<gene>
    <name evidence="11" type="primary">fliR</name>
    <name evidence="11" type="ORF">Aco04nite_58660</name>
</gene>
<feature type="transmembrane region" description="Helical" evidence="10">
    <location>
        <begin position="6"/>
        <end position="27"/>
    </location>
</feature>
<evidence type="ECO:0000256" key="7">
    <source>
        <dbReference type="ARBA" id="ARBA00023136"/>
    </source>
</evidence>
<name>A0A919SUX7_9ACTN</name>
<comment type="similarity">
    <text evidence="2 10">Belongs to the FliR/MopE/SpaR family.</text>
</comment>
<keyword evidence="4 10" id="KW-1003">Cell membrane</keyword>
<evidence type="ECO:0000256" key="10">
    <source>
        <dbReference type="RuleBase" id="RU362071"/>
    </source>
</evidence>
<dbReference type="PANTHER" id="PTHR30065:SF1">
    <property type="entry name" value="SURFACE PRESENTATION OF ANTIGENS PROTEIN SPAR"/>
    <property type="match status" value="1"/>
</dbReference>
<sequence length="255" mass="26706">MNWDIPIGQLIAIFLGAARAGAWLMLCPPFNSRLIPAQVKVLLSIGISLPMAPYLTSAVPVIETSAIIAATALQVFVGAALGFITLLLFAAVQAAGDLLDVFGGFTLASAYDPLSQNQSSVFGRFYNLVAVTLLFASGGHQLVLRGFMESYKTLPLDASFSMETFNKLLIEGVGEMFVSALQIAGPLIAVLFLTDVAFGLLNRVAPALNAFQLGFPAKIFLVLTLAGTAIAILPKALETLVNHAVSAVVHLSGGG</sequence>
<dbReference type="NCBIfam" id="TIGR01400">
    <property type="entry name" value="fliR"/>
    <property type="match status" value="1"/>
</dbReference>
<dbReference type="GO" id="GO:0009425">
    <property type="term" value="C:bacterial-type flagellum basal body"/>
    <property type="evidence" value="ECO:0007669"/>
    <property type="project" value="UniProtKB-SubCell"/>
</dbReference>
<dbReference type="RefSeq" id="WP_213000452.1">
    <property type="nucleotide sequence ID" value="NZ_BAAATW010000001.1"/>
</dbReference>
<dbReference type="AlphaFoldDB" id="A0A919SUX7"/>
<keyword evidence="12" id="KW-1185">Reference proteome</keyword>
<evidence type="ECO:0000313" key="12">
    <source>
        <dbReference type="Proteomes" id="UP000680865"/>
    </source>
</evidence>
<evidence type="ECO:0000256" key="6">
    <source>
        <dbReference type="ARBA" id="ARBA00022989"/>
    </source>
</evidence>
<keyword evidence="7 10" id="KW-0472">Membrane</keyword>
<feature type="transmembrane region" description="Helical" evidence="10">
    <location>
        <begin position="213"/>
        <end position="233"/>
    </location>
</feature>
<keyword evidence="11" id="KW-0969">Cilium</keyword>
<keyword evidence="5 10" id="KW-0812">Transmembrane</keyword>
<organism evidence="11 12">
    <name type="scientific">Winogradskya consettensis</name>
    <dbReference type="NCBI Taxonomy" id="113560"/>
    <lineage>
        <taxon>Bacteria</taxon>
        <taxon>Bacillati</taxon>
        <taxon>Actinomycetota</taxon>
        <taxon>Actinomycetes</taxon>
        <taxon>Micromonosporales</taxon>
        <taxon>Micromonosporaceae</taxon>
        <taxon>Winogradskya</taxon>
    </lineage>
</organism>
<dbReference type="InterPro" id="IPR006303">
    <property type="entry name" value="FliR"/>
</dbReference>
<dbReference type="GO" id="GO:0044780">
    <property type="term" value="P:bacterial-type flagellum assembly"/>
    <property type="evidence" value="ECO:0007669"/>
    <property type="project" value="UniProtKB-UniRule"/>
</dbReference>
<dbReference type="InterPro" id="IPR002010">
    <property type="entry name" value="T3SS_IM_R"/>
</dbReference>
<evidence type="ECO:0000313" key="11">
    <source>
        <dbReference type="EMBL" id="GIM78094.1"/>
    </source>
</evidence>
<feature type="transmembrane region" description="Helical" evidence="10">
    <location>
        <begin position="176"/>
        <end position="201"/>
    </location>
</feature>
<dbReference type="Pfam" id="PF01311">
    <property type="entry name" value="Bac_export_1"/>
    <property type="match status" value="1"/>
</dbReference>
<dbReference type="PANTHER" id="PTHR30065">
    <property type="entry name" value="FLAGELLAR BIOSYNTHETIC PROTEIN FLIR"/>
    <property type="match status" value="1"/>
</dbReference>
<keyword evidence="11" id="KW-0966">Cell projection</keyword>
<protein>
    <recommendedName>
        <fullName evidence="3 9">Flagellar biosynthetic protein FliR</fullName>
    </recommendedName>
</protein>
<dbReference type="GO" id="GO:0005886">
    <property type="term" value="C:plasma membrane"/>
    <property type="evidence" value="ECO:0007669"/>
    <property type="project" value="UniProtKB-SubCell"/>
</dbReference>
<dbReference type="EMBL" id="BOQP01000034">
    <property type="protein sequence ID" value="GIM78094.1"/>
    <property type="molecule type" value="Genomic_DNA"/>
</dbReference>
<feature type="transmembrane region" description="Helical" evidence="10">
    <location>
        <begin position="125"/>
        <end position="144"/>
    </location>
</feature>
<keyword evidence="6 10" id="KW-1133">Transmembrane helix</keyword>
<accession>A0A919SUX7</accession>
<comment type="caution">
    <text evidence="11">The sequence shown here is derived from an EMBL/GenBank/DDBJ whole genome shotgun (WGS) entry which is preliminary data.</text>
</comment>
<dbReference type="PRINTS" id="PR00953">
    <property type="entry name" value="TYPE3IMRPROT"/>
</dbReference>
<evidence type="ECO:0000256" key="3">
    <source>
        <dbReference type="ARBA" id="ARBA00021717"/>
    </source>
</evidence>
<dbReference type="Proteomes" id="UP000680865">
    <property type="component" value="Unassembled WGS sequence"/>
</dbReference>
<feature type="transmembrane region" description="Helical" evidence="10">
    <location>
        <begin position="67"/>
        <end position="92"/>
    </location>
</feature>
<evidence type="ECO:0000256" key="8">
    <source>
        <dbReference type="ARBA" id="ARBA00023143"/>
    </source>
</evidence>
<evidence type="ECO:0000256" key="5">
    <source>
        <dbReference type="ARBA" id="ARBA00022692"/>
    </source>
</evidence>
<comment type="subcellular location">
    <subcellularLocation>
        <location evidence="10">Cell membrane</location>
        <topology evidence="10">Multi-pass membrane protein</topology>
    </subcellularLocation>
    <subcellularLocation>
        <location evidence="10">Bacterial flagellum basal body</location>
    </subcellularLocation>
</comment>
<reference evidence="11" key="1">
    <citation type="submission" date="2021-03" db="EMBL/GenBank/DDBJ databases">
        <title>Whole genome shotgun sequence of Actinoplanes consettensis NBRC 14913.</title>
        <authorList>
            <person name="Komaki H."/>
            <person name="Tamura T."/>
        </authorList>
    </citation>
    <scope>NUCLEOTIDE SEQUENCE</scope>
    <source>
        <strain evidence="11">NBRC 14913</strain>
    </source>
</reference>
<keyword evidence="8 10" id="KW-0975">Bacterial flagellum</keyword>
<evidence type="ECO:0000256" key="9">
    <source>
        <dbReference type="NCBIfam" id="TIGR01400"/>
    </source>
</evidence>
<comment type="function">
    <text evidence="1 10">Role in flagellar biosynthesis.</text>
</comment>
<proteinExistence type="inferred from homology"/>
<evidence type="ECO:0000256" key="2">
    <source>
        <dbReference type="ARBA" id="ARBA00009772"/>
    </source>
</evidence>
<keyword evidence="11" id="KW-0282">Flagellum</keyword>